<proteinExistence type="predicted"/>
<evidence type="ECO:0000259" key="2">
    <source>
        <dbReference type="Pfam" id="PF23395"/>
    </source>
</evidence>
<accession>A0A3N4KVI7</accession>
<dbReference type="AlphaFoldDB" id="A0A3N4KVI7"/>
<dbReference type="Pfam" id="PF23394">
    <property type="entry name" value="DUF7102"/>
    <property type="match status" value="1"/>
</dbReference>
<feature type="domain" description="SAM-like" evidence="2">
    <location>
        <begin position="534"/>
        <end position="595"/>
    </location>
</feature>
<dbReference type="Pfam" id="PF23395">
    <property type="entry name" value="SAM_6"/>
    <property type="match status" value="1"/>
</dbReference>
<dbReference type="OrthoDB" id="10257314at2759"/>
<dbReference type="InterPro" id="IPR057559">
    <property type="entry name" value="SAM_6"/>
</dbReference>
<reference evidence="3 4" key="1">
    <citation type="journal article" date="2018" name="Nat. Ecol. Evol.">
        <title>Pezizomycetes genomes reveal the molecular basis of ectomycorrhizal truffle lifestyle.</title>
        <authorList>
            <person name="Murat C."/>
            <person name="Payen T."/>
            <person name="Noel B."/>
            <person name="Kuo A."/>
            <person name="Morin E."/>
            <person name="Chen J."/>
            <person name="Kohler A."/>
            <person name="Krizsan K."/>
            <person name="Balestrini R."/>
            <person name="Da Silva C."/>
            <person name="Montanini B."/>
            <person name="Hainaut M."/>
            <person name="Levati E."/>
            <person name="Barry K.W."/>
            <person name="Belfiori B."/>
            <person name="Cichocki N."/>
            <person name="Clum A."/>
            <person name="Dockter R.B."/>
            <person name="Fauchery L."/>
            <person name="Guy J."/>
            <person name="Iotti M."/>
            <person name="Le Tacon F."/>
            <person name="Lindquist E.A."/>
            <person name="Lipzen A."/>
            <person name="Malagnac F."/>
            <person name="Mello A."/>
            <person name="Molinier V."/>
            <person name="Miyauchi S."/>
            <person name="Poulain J."/>
            <person name="Riccioni C."/>
            <person name="Rubini A."/>
            <person name="Sitrit Y."/>
            <person name="Splivallo R."/>
            <person name="Traeger S."/>
            <person name="Wang M."/>
            <person name="Zifcakova L."/>
            <person name="Wipf D."/>
            <person name="Zambonelli A."/>
            <person name="Paolocci F."/>
            <person name="Nowrousian M."/>
            <person name="Ottonello S."/>
            <person name="Baldrian P."/>
            <person name="Spatafora J.W."/>
            <person name="Henrissat B."/>
            <person name="Nagy L.G."/>
            <person name="Aury J.M."/>
            <person name="Wincker P."/>
            <person name="Grigoriev I.V."/>
            <person name="Bonfante P."/>
            <person name="Martin F.M."/>
        </authorList>
    </citation>
    <scope>NUCLEOTIDE SEQUENCE [LARGE SCALE GENOMIC DNA]</scope>
    <source>
        <strain evidence="3 4">CCBAS932</strain>
    </source>
</reference>
<sequence>MTPPLLPILPIITPSPIKLSSTLDLKPIDGGETALLIADLTALFIAADSLLDQPCSESPSNFLLTTPPMESPVRKLPRTETLLVEALITPPASTVKKVRFADLPLPPRISTPPGEALEDSLDMEILSRVSQELAQEQLQEADSTLRMNVPFVGLSLPVLPWDKAGDGLERLRDLKTWAGIASRKWGGAAGVGVDLSWRPFARSAVKVPTEDLGNGEVVDEVRIIPGDIEAIESGLVEGLRTIGLAKHGDKEYELEAGVFAVKTDMETLLRNKKRKAPKVQKLTQSVATGKNGVGTIRKLDGEAPLFANPLDTFMALRSRVSKKPRLSSEEVPRTIAIQGAQEQEKIPSRNIATPAPITEAPAFPRPQIHLPSSPGVFIASTTLLSQRRLFRLIRDLYPTATVIERDFTVPIIDHFAGIPSSHKDSAEADLILSTFCGLIFTSLQKIRQAPMPGQVLNTTRQRVLDVSLLYERLFVIVLGTIYGRSDSETIAGFVGFAASLRAGVNIRVLREDDDVVARWVVSTMIKEGDEGKLLEDETLWERFLRKAGFNAFAAQVVLRHCRDGGLRAFLCMSSDEKRMAFSGVVGERVMERVLERLESEWDTNT</sequence>
<evidence type="ECO:0000313" key="4">
    <source>
        <dbReference type="Proteomes" id="UP000277580"/>
    </source>
</evidence>
<dbReference type="InParanoid" id="A0A3N4KVI7"/>
<feature type="domain" description="DUF7102" evidence="1">
    <location>
        <begin position="377"/>
        <end position="528"/>
    </location>
</feature>
<keyword evidence="4" id="KW-1185">Reference proteome</keyword>
<protein>
    <submittedName>
        <fullName evidence="3">Uncharacterized protein</fullName>
    </submittedName>
</protein>
<evidence type="ECO:0000313" key="3">
    <source>
        <dbReference type="EMBL" id="RPB14574.1"/>
    </source>
</evidence>
<gene>
    <name evidence="3" type="ORF">P167DRAFT_57360</name>
</gene>
<dbReference type="InterPro" id="IPR055528">
    <property type="entry name" value="DUF7102"/>
</dbReference>
<organism evidence="3 4">
    <name type="scientific">Morchella conica CCBAS932</name>
    <dbReference type="NCBI Taxonomy" id="1392247"/>
    <lineage>
        <taxon>Eukaryota</taxon>
        <taxon>Fungi</taxon>
        <taxon>Dikarya</taxon>
        <taxon>Ascomycota</taxon>
        <taxon>Pezizomycotina</taxon>
        <taxon>Pezizomycetes</taxon>
        <taxon>Pezizales</taxon>
        <taxon>Morchellaceae</taxon>
        <taxon>Morchella</taxon>
    </lineage>
</organism>
<dbReference type="EMBL" id="ML119117">
    <property type="protein sequence ID" value="RPB14574.1"/>
    <property type="molecule type" value="Genomic_DNA"/>
</dbReference>
<name>A0A3N4KVI7_9PEZI</name>
<evidence type="ECO:0000259" key="1">
    <source>
        <dbReference type="Pfam" id="PF23394"/>
    </source>
</evidence>
<dbReference type="Proteomes" id="UP000277580">
    <property type="component" value="Unassembled WGS sequence"/>
</dbReference>